<evidence type="ECO:0000256" key="2">
    <source>
        <dbReference type="ARBA" id="ARBA00022490"/>
    </source>
</evidence>
<dbReference type="NCBIfam" id="TIGR00398">
    <property type="entry name" value="metG"/>
    <property type="match status" value="1"/>
</dbReference>
<comment type="subcellular location">
    <subcellularLocation>
        <location evidence="1 9">Cytoplasm</location>
    </subcellularLocation>
</comment>
<keyword evidence="3 9" id="KW-0436">Ligase</keyword>
<dbReference type="GO" id="GO:0004825">
    <property type="term" value="F:methionine-tRNA ligase activity"/>
    <property type="evidence" value="ECO:0007669"/>
    <property type="project" value="UniProtKB-UniRule"/>
</dbReference>
<dbReference type="GO" id="GO:0006431">
    <property type="term" value="P:methionyl-tRNA aminoacylation"/>
    <property type="evidence" value="ECO:0007669"/>
    <property type="project" value="UniProtKB-UniRule"/>
</dbReference>
<keyword evidence="7 9" id="KW-0030">Aminoacyl-tRNA synthetase</keyword>
<dbReference type="InterPro" id="IPR015413">
    <property type="entry name" value="Methionyl/Leucyl_tRNA_Synth"/>
</dbReference>
<sequence>MPFGDESDQPGNARRRWVIGSAWPYIYAVPHLGNLIGSVLSADVFVRYLRLKGDDVVFVSGSDEHGTPIEVEALQLGIRPRELTDRMHEIIKKLFEFWEIGFDNYTRTESPVHREFVREFFMKLYNNSYIFTKEDEVPYCPKDKIYLPDRFIIGTCPYCGYDKARGDQCENCGRLLEPKLLINPRCAICGSKPIWVRTAHWYLDLTRLEDRVKKYVEENTALPENAKQMSLGMLKEGLKPRAITRDNKWGIEAPFPGADNKTIYVWFEAVLGYISATIEYFRNRGNEDEWKRYWFDPNTRVVFFVGKDNIPFHVILLPAMLIASGDPYVMPYTTASTEYLLFEGKKFSKSQRIGIWIDEALALMPVDYWRFVLIYQRPESKDTSFAWHQTLDVINSILNDIIGNFIHRVLTFISTRFNGEIPSGSLRDIDIKYRDEALDHFKNSEGYYEKIELRDALLEAIEIARVGNRYLNERQPWELIKGNKDEAGAVILNALHIVKILSIDLWPIMPKSMESLWTMAGFSKLNWKDAYEPPKSGIRVSNVRPLFKKISHEEFKEMMKKLDDIRNTKDKNKYPWQQVYLPGQ</sequence>
<organism evidence="12 13">
    <name type="scientific">Vulcanisaeta moutnovskia (strain 768-28)</name>
    <dbReference type="NCBI Taxonomy" id="985053"/>
    <lineage>
        <taxon>Archaea</taxon>
        <taxon>Thermoproteota</taxon>
        <taxon>Thermoprotei</taxon>
        <taxon>Thermoproteales</taxon>
        <taxon>Thermoproteaceae</taxon>
        <taxon>Vulcanisaeta</taxon>
    </lineage>
</organism>
<feature type="binding site" evidence="9">
    <location>
        <position position="156"/>
    </location>
    <ligand>
        <name>Zn(2+)</name>
        <dbReference type="ChEBI" id="CHEBI:29105"/>
    </ligand>
</feature>
<dbReference type="FunFam" id="2.20.28.20:FF:000001">
    <property type="entry name" value="Methionine--tRNA ligase"/>
    <property type="match status" value="1"/>
</dbReference>
<proteinExistence type="inferred from homology"/>
<dbReference type="CDD" id="cd00814">
    <property type="entry name" value="MetRS_core"/>
    <property type="match status" value="1"/>
</dbReference>
<feature type="short sequence motif" description="'HIGH' region" evidence="9">
    <location>
        <begin position="24"/>
        <end position="34"/>
    </location>
</feature>
<comment type="similarity">
    <text evidence="9">Belongs to the class-I aminoacyl-tRNA synthetase family. MetG type 1 subfamily.</text>
</comment>
<evidence type="ECO:0000256" key="3">
    <source>
        <dbReference type="ARBA" id="ARBA00022598"/>
    </source>
</evidence>
<keyword evidence="6 9" id="KW-0648">Protein biosynthesis</keyword>
<keyword evidence="13" id="KW-1185">Reference proteome</keyword>
<dbReference type="PANTHER" id="PTHR45765:SF1">
    <property type="entry name" value="METHIONINE--TRNA LIGASE, CYTOPLASMIC"/>
    <property type="match status" value="1"/>
</dbReference>
<dbReference type="GO" id="GO:0017101">
    <property type="term" value="C:aminoacyl-tRNA synthetase multienzyme complex"/>
    <property type="evidence" value="ECO:0007669"/>
    <property type="project" value="TreeGrafter"/>
</dbReference>
<comment type="catalytic activity">
    <reaction evidence="8 9">
        <text>tRNA(Met) + L-methionine + ATP = L-methionyl-tRNA(Met) + AMP + diphosphate</text>
        <dbReference type="Rhea" id="RHEA:13481"/>
        <dbReference type="Rhea" id="RHEA-COMP:9667"/>
        <dbReference type="Rhea" id="RHEA-COMP:9698"/>
        <dbReference type="ChEBI" id="CHEBI:30616"/>
        <dbReference type="ChEBI" id="CHEBI:33019"/>
        <dbReference type="ChEBI" id="CHEBI:57844"/>
        <dbReference type="ChEBI" id="CHEBI:78442"/>
        <dbReference type="ChEBI" id="CHEBI:78530"/>
        <dbReference type="ChEBI" id="CHEBI:456215"/>
        <dbReference type="EC" id="6.1.1.10"/>
    </reaction>
</comment>
<feature type="binding site" evidence="9">
    <location>
        <position position="349"/>
    </location>
    <ligand>
        <name>ATP</name>
        <dbReference type="ChEBI" id="CHEBI:30616"/>
    </ligand>
</feature>
<dbReference type="Proteomes" id="UP000007485">
    <property type="component" value="Chromosome"/>
</dbReference>
<dbReference type="Gene3D" id="3.40.50.620">
    <property type="entry name" value="HUPs"/>
    <property type="match status" value="1"/>
</dbReference>
<dbReference type="AlphaFoldDB" id="F0QTQ3"/>
<dbReference type="InterPro" id="IPR014729">
    <property type="entry name" value="Rossmann-like_a/b/a_fold"/>
</dbReference>
<dbReference type="SUPFAM" id="SSF47323">
    <property type="entry name" value="Anticodon-binding domain of a subclass of class I aminoacyl-tRNA synthetases"/>
    <property type="match status" value="1"/>
</dbReference>
<dbReference type="RefSeq" id="WP_013603682.1">
    <property type="nucleotide sequence ID" value="NC_015151.1"/>
</dbReference>
<dbReference type="GeneID" id="10287957"/>
<dbReference type="InterPro" id="IPR041872">
    <property type="entry name" value="Anticodon_Met"/>
</dbReference>
<dbReference type="InterPro" id="IPR014758">
    <property type="entry name" value="Met-tRNA_synth"/>
</dbReference>
<dbReference type="CDD" id="cd07957">
    <property type="entry name" value="Anticodon_Ia_Met"/>
    <property type="match status" value="1"/>
</dbReference>
<evidence type="ECO:0000256" key="1">
    <source>
        <dbReference type="ARBA" id="ARBA00004496"/>
    </source>
</evidence>
<keyword evidence="9" id="KW-0862">Zinc</keyword>
<dbReference type="GO" id="GO:0046872">
    <property type="term" value="F:metal ion binding"/>
    <property type="evidence" value="ECO:0007669"/>
    <property type="project" value="UniProtKB-KW"/>
</dbReference>
<dbReference type="EC" id="6.1.1.10" evidence="9"/>
<dbReference type="PANTHER" id="PTHR45765">
    <property type="entry name" value="METHIONINE--TRNA LIGASE"/>
    <property type="match status" value="1"/>
</dbReference>
<protein>
    <recommendedName>
        <fullName evidence="9">Methionine--tRNA ligase</fullName>
        <ecNumber evidence="9">6.1.1.10</ecNumber>
    </recommendedName>
    <alternativeName>
        <fullName evidence="9">Methionyl-tRNA synthetase</fullName>
        <shortName evidence="9">MetRS</shortName>
    </alternativeName>
</protein>
<evidence type="ECO:0000256" key="5">
    <source>
        <dbReference type="ARBA" id="ARBA00022840"/>
    </source>
</evidence>
<dbReference type="GO" id="GO:0005524">
    <property type="term" value="F:ATP binding"/>
    <property type="evidence" value="ECO:0007669"/>
    <property type="project" value="UniProtKB-UniRule"/>
</dbReference>
<dbReference type="InterPro" id="IPR009080">
    <property type="entry name" value="tRNAsynth_Ia_anticodon-bd"/>
</dbReference>
<evidence type="ECO:0000256" key="8">
    <source>
        <dbReference type="ARBA" id="ARBA00047364"/>
    </source>
</evidence>
<reference evidence="12 13" key="1">
    <citation type="journal article" date="2011" name="J. Bacteriol.">
        <title>Complete genome sequence of 'Vulcanisaeta moutnovskia' strain 768-28, a novel member of the hyperthermophilic crenarchaeal genus vulcanisaeta.</title>
        <authorList>
            <person name="Gumerov V.M."/>
            <person name="Mardanov A.V."/>
            <person name="Beletsky A.V."/>
            <person name="Prokofeva M.I."/>
            <person name="Bonch-Osmolovskaya E.A."/>
            <person name="Ravin N.V."/>
            <person name="Skryabin K.G."/>
        </authorList>
    </citation>
    <scope>NUCLEOTIDE SEQUENCE [LARGE SCALE GENOMIC DNA]</scope>
    <source>
        <strain evidence="12 13">768-28</strain>
    </source>
</reference>
<comment type="function">
    <text evidence="9">Is required not only for elongation of protein synthesis but also for the initiation of all mRNA translation through initiator tRNA(fMet) aminoacylation.</text>
</comment>
<feature type="domain" description="Methionyl-tRNA synthetase anticodon-binding" evidence="11">
    <location>
        <begin position="436"/>
        <end position="563"/>
    </location>
</feature>
<keyword evidence="9" id="KW-0479">Metal-binding</keyword>
<dbReference type="HOGENOM" id="CLU_009710_1_2_2"/>
<dbReference type="SUPFAM" id="SSF57770">
    <property type="entry name" value="Methionyl-tRNA synthetase (MetRS), Zn-domain"/>
    <property type="match status" value="1"/>
</dbReference>
<dbReference type="InterPro" id="IPR033911">
    <property type="entry name" value="MetRS_core"/>
</dbReference>
<dbReference type="HAMAP" id="MF_00098">
    <property type="entry name" value="Met_tRNA_synth_type1"/>
    <property type="match status" value="1"/>
</dbReference>
<dbReference type="STRING" id="985053.VMUT_0305"/>
<feature type="short sequence motif" description="'KMSKS' region" evidence="9">
    <location>
        <begin position="346"/>
        <end position="350"/>
    </location>
</feature>
<comment type="cofactor">
    <cofactor evidence="9">
        <name>Zn(2+)</name>
        <dbReference type="ChEBI" id="CHEBI:29105"/>
    </cofactor>
    <text evidence="9">Binds 1 zinc ion per subunit.</text>
</comment>
<evidence type="ECO:0000313" key="12">
    <source>
        <dbReference type="EMBL" id="ADY00519.1"/>
    </source>
</evidence>
<dbReference type="InterPro" id="IPR029038">
    <property type="entry name" value="MetRS_Zn"/>
</dbReference>
<dbReference type="OrthoDB" id="371856at2157"/>
<evidence type="ECO:0000256" key="6">
    <source>
        <dbReference type="ARBA" id="ARBA00022917"/>
    </source>
</evidence>
<gene>
    <name evidence="9" type="primary">metG</name>
    <name evidence="12" type="ordered locus">VMUT_0305</name>
</gene>
<dbReference type="InterPro" id="IPR023458">
    <property type="entry name" value="Met-tRNA_ligase_1"/>
</dbReference>
<dbReference type="PRINTS" id="PR01041">
    <property type="entry name" value="TRNASYNTHMET"/>
</dbReference>
<evidence type="ECO:0000256" key="9">
    <source>
        <dbReference type="HAMAP-Rule" id="MF_00098"/>
    </source>
</evidence>
<dbReference type="Gene3D" id="2.20.28.20">
    <property type="entry name" value="Methionyl-tRNA synthetase, Zn-domain"/>
    <property type="match status" value="1"/>
</dbReference>
<keyword evidence="5 9" id="KW-0067">ATP-binding</keyword>
<dbReference type="Pfam" id="PF19303">
    <property type="entry name" value="Anticodon_3"/>
    <property type="match status" value="1"/>
</dbReference>
<feature type="binding site" evidence="9">
    <location>
        <position position="172"/>
    </location>
    <ligand>
        <name>Zn(2+)</name>
        <dbReference type="ChEBI" id="CHEBI:29105"/>
    </ligand>
</feature>
<accession>F0QTQ3</accession>
<dbReference type="Gene3D" id="1.10.730.10">
    <property type="entry name" value="Isoleucyl-tRNA Synthetase, Domain 1"/>
    <property type="match status" value="1"/>
</dbReference>
<keyword evidence="2 9" id="KW-0963">Cytoplasm</keyword>
<evidence type="ECO:0000256" key="4">
    <source>
        <dbReference type="ARBA" id="ARBA00022741"/>
    </source>
</evidence>
<dbReference type="EMBL" id="CP002529">
    <property type="protein sequence ID" value="ADY00519.1"/>
    <property type="molecule type" value="Genomic_DNA"/>
</dbReference>
<evidence type="ECO:0000259" key="11">
    <source>
        <dbReference type="Pfam" id="PF19303"/>
    </source>
</evidence>
<evidence type="ECO:0000313" key="13">
    <source>
        <dbReference type="Proteomes" id="UP000007485"/>
    </source>
</evidence>
<name>F0QTQ3_VULM7</name>
<dbReference type="SUPFAM" id="SSF52374">
    <property type="entry name" value="Nucleotidylyl transferase"/>
    <property type="match status" value="1"/>
</dbReference>
<keyword evidence="4 9" id="KW-0547">Nucleotide-binding</keyword>
<evidence type="ECO:0000259" key="10">
    <source>
        <dbReference type="Pfam" id="PF09334"/>
    </source>
</evidence>
<evidence type="ECO:0000256" key="7">
    <source>
        <dbReference type="ARBA" id="ARBA00023146"/>
    </source>
</evidence>
<dbReference type="GO" id="GO:0005829">
    <property type="term" value="C:cytosol"/>
    <property type="evidence" value="ECO:0007669"/>
    <property type="project" value="TreeGrafter"/>
</dbReference>
<feature type="binding site" evidence="9">
    <location>
        <position position="159"/>
    </location>
    <ligand>
        <name>Zn(2+)</name>
        <dbReference type="ChEBI" id="CHEBI:29105"/>
    </ligand>
</feature>
<dbReference type="Pfam" id="PF09334">
    <property type="entry name" value="tRNA-synt_1g"/>
    <property type="match status" value="1"/>
</dbReference>
<feature type="domain" description="Methionyl/Leucyl tRNA synthetase" evidence="10">
    <location>
        <begin position="18"/>
        <end position="410"/>
    </location>
</feature>
<dbReference type="KEGG" id="vmo:VMUT_0305"/>
<dbReference type="eggNOG" id="arCOG00810">
    <property type="taxonomic scope" value="Archaea"/>
</dbReference>
<feature type="binding site" evidence="9">
    <location>
        <position position="169"/>
    </location>
    <ligand>
        <name>Zn(2+)</name>
        <dbReference type="ChEBI" id="CHEBI:29105"/>
    </ligand>
</feature>